<organism evidence="1 2">
    <name type="scientific">Brachionus plicatilis</name>
    <name type="common">Marine rotifer</name>
    <name type="synonym">Brachionus muelleri</name>
    <dbReference type="NCBI Taxonomy" id="10195"/>
    <lineage>
        <taxon>Eukaryota</taxon>
        <taxon>Metazoa</taxon>
        <taxon>Spiralia</taxon>
        <taxon>Gnathifera</taxon>
        <taxon>Rotifera</taxon>
        <taxon>Eurotatoria</taxon>
        <taxon>Monogononta</taxon>
        <taxon>Pseudotrocha</taxon>
        <taxon>Ploima</taxon>
        <taxon>Brachionidae</taxon>
        <taxon>Brachionus</taxon>
    </lineage>
</organism>
<proteinExistence type="predicted"/>
<comment type="caution">
    <text evidence="1">The sequence shown here is derived from an EMBL/GenBank/DDBJ whole genome shotgun (WGS) entry which is preliminary data.</text>
</comment>
<keyword evidence="2" id="KW-1185">Reference proteome</keyword>
<accession>A0A3M7S1T3</accession>
<protein>
    <submittedName>
        <fullName evidence="1">Uncharacterized protein</fullName>
    </submittedName>
</protein>
<dbReference type="Proteomes" id="UP000276133">
    <property type="component" value="Unassembled WGS sequence"/>
</dbReference>
<sequence length="108" mass="12303">MTHAFDPKLNLAFPLFSGSRYHGHGDNLEAVLAGHVLSLPNLFRVNPKYDIRLCYDSLFLHALDTNNDLTNHQQRVVLTESVLICSTNLISKIHLLIYMDLPFNEINI</sequence>
<evidence type="ECO:0000313" key="2">
    <source>
        <dbReference type="Proteomes" id="UP000276133"/>
    </source>
</evidence>
<evidence type="ECO:0000313" key="1">
    <source>
        <dbReference type="EMBL" id="RNA29609.1"/>
    </source>
</evidence>
<name>A0A3M7S1T3_BRAPC</name>
<gene>
    <name evidence="1" type="ORF">BpHYR1_040224</name>
</gene>
<dbReference type="AlphaFoldDB" id="A0A3M7S1T3"/>
<dbReference type="EMBL" id="REGN01002187">
    <property type="protein sequence ID" value="RNA29609.1"/>
    <property type="molecule type" value="Genomic_DNA"/>
</dbReference>
<reference evidence="1 2" key="1">
    <citation type="journal article" date="2018" name="Sci. Rep.">
        <title>Genomic signatures of local adaptation to the degree of environmental predictability in rotifers.</title>
        <authorList>
            <person name="Franch-Gras L."/>
            <person name="Hahn C."/>
            <person name="Garcia-Roger E.M."/>
            <person name="Carmona M.J."/>
            <person name="Serra M."/>
            <person name="Gomez A."/>
        </authorList>
    </citation>
    <scope>NUCLEOTIDE SEQUENCE [LARGE SCALE GENOMIC DNA]</scope>
    <source>
        <strain evidence="1">HYR1</strain>
    </source>
</reference>